<dbReference type="PANTHER" id="PTHR43153">
    <property type="entry name" value="ELECTRON TRANSFER FLAVOPROTEIN ALPHA"/>
    <property type="match status" value="1"/>
</dbReference>
<dbReference type="GO" id="GO:0050660">
    <property type="term" value="F:flavin adenine dinucleotide binding"/>
    <property type="evidence" value="ECO:0007669"/>
    <property type="project" value="InterPro"/>
</dbReference>
<dbReference type="Proteomes" id="UP000323380">
    <property type="component" value="Unassembled WGS sequence"/>
</dbReference>
<organism evidence="3 4">
    <name type="scientific">Actinomadura chibensis</name>
    <dbReference type="NCBI Taxonomy" id="392828"/>
    <lineage>
        <taxon>Bacteria</taxon>
        <taxon>Bacillati</taxon>
        <taxon>Actinomycetota</taxon>
        <taxon>Actinomycetes</taxon>
        <taxon>Streptosporangiales</taxon>
        <taxon>Thermomonosporaceae</taxon>
        <taxon>Actinomadura</taxon>
    </lineage>
</organism>
<dbReference type="Gene3D" id="3.40.50.1220">
    <property type="entry name" value="TPP-binding domain"/>
    <property type="match status" value="1"/>
</dbReference>
<name>A0A5D0ND25_9ACTN</name>
<evidence type="ECO:0000313" key="4">
    <source>
        <dbReference type="Proteomes" id="UP000323380"/>
    </source>
</evidence>
<keyword evidence="4" id="KW-1185">Reference proteome</keyword>
<dbReference type="SUPFAM" id="SSF52402">
    <property type="entry name" value="Adenine nucleotide alpha hydrolases-like"/>
    <property type="match status" value="1"/>
</dbReference>
<sequence length="309" mass="31035">MRELTVVARDLGTARSLLGVAPTGMATRVVLLGAAAADDGARGLPADRVVAAPGLTGHDPAALGPSLAPLLAPFLSTAGLVVLDSGQPARDLAGWLCASLDLPVAWAVERLGRAPDGAIEAERPVLDGGHRLVQRLPAGPVIVLARPGPGPETVGTPVLEHSDAASGPSALTVRPLDGGPAEPARGLAGARVVVSVGRGVGGPDAVARYRRLAELTGAALGASRAAVDGGWLPFAHQVGQTGATVAPDLYVAFGISGAVQHTAGMRSSGRVVAVNTDPDAPIVRLADLVITADANEVADALLRRLEREG</sequence>
<dbReference type="InterPro" id="IPR018206">
    <property type="entry name" value="ETF_asu_C_CS"/>
</dbReference>
<dbReference type="EMBL" id="VSFG01000008">
    <property type="protein sequence ID" value="TYB42223.1"/>
    <property type="molecule type" value="Genomic_DNA"/>
</dbReference>
<feature type="domain" description="Electron transfer flavoprotein alpha subunit C-terminal" evidence="2">
    <location>
        <begin position="187"/>
        <end position="266"/>
    </location>
</feature>
<dbReference type="Pfam" id="PF00766">
    <property type="entry name" value="ETF_alpha"/>
    <property type="match status" value="1"/>
</dbReference>
<dbReference type="RefSeq" id="WP_067888308.1">
    <property type="nucleotide sequence ID" value="NZ_VSFG01000008.1"/>
</dbReference>
<dbReference type="PANTHER" id="PTHR43153:SF1">
    <property type="entry name" value="ELECTRON TRANSFER FLAVOPROTEIN SUBUNIT ALPHA, MITOCHONDRIAL"/>
    <property type="match status" value="1"/>
</dbReference>
<dbReference type="GO" id="GO:0033539">
    <property type="term" value="P:fatty acid beta-oxidation using acyl-CoA dehydrogenase"/>
    <property type="evidence" value="ECO:0007669"/>
    <property type="project" value="TreeGrafter"/>
</dbReference>
<evidence type="ECO:0000259" key="2">
    <source>
        <dbReference type="Pfam" id="PF00766"/>
    </source>
</evidence>
<dbReference type="GO" id="GO:0009055">
    <property type="term" value="F:electron transfer activity"/>
    <property type="evidence" value="ECO:0007669"/>
    <property type="project" value="InterPro"/>
</dbReference>
<accession>A0A5D0ND25</accession>
<evidence type="ECO:0000313" key="3">
    <source>
        <dbReference type="EMBL" id="TYB42223.1"/>
    </source>
</evidence>
<dbReference type="InterPro" id="IPR029035">
    <property type="entry name" value="DHS-like_NAD/FAD-binding_dom"/>
</dbReference>
<comment type="caution">
    <text evidence="3">The sequence shown here is derived from an EMBL/GenBank/DDBJ whole genome shotgun (WGS) entry which is preliminary data.</text>
</comment>
<proteinExistence type="predicted"/>
<dbReference type="PROSITE" id="PS00696">
    <property type="entry name" value="ETF_ALPHA"/>
    <property type="match status" value="1"/>
</dbReference>
<dbReference type="InterPro" id="IPR001308">
    <property type="entry name" value="ETF_a/FixB"/>
</dbReference>
<keyword evidence="1" id="KW-0249">Electron transport</keyword>
<dbReference type="AlphaFoldDB" id="A0A5D0ND25"/>
<keyword evidence="1" id="KW-0813">Transport</keyword>
<dbReference type="SUPFAM" id="SSF52467">
    <property type="entry name" value="DHS-like NAD/FAD-binding domain"/>
    <property type="match status" value="1"/>
</dbReference>
<evidence type="ECO:0000256" key="1">
    <source>
        <dbReference type="ARBA" id="ARBA00022982"/>
    </source>
</evidence>
<gene>
    <name evidence="3" type="ORF">FXF69_30825</name>
</gene>
<dbReference type="InterPro" id="IPR014731">
    <property type="entry name" value="ETF_asu_C"/>
</dbReference>
<dbReference type="STRING" id="1220554.GCA_001552135_02027"/>
<reference evidence="3 4" key="1">
    <citation type="submission" date="2019-08" db="EMBL/GenBank/DDBJ databases">
        <title>Actinomadura sp. nov. CYP1-5 isolated from mountain soil.</title>
        <authorList>
            <person name="Songsumanus A."/>
            <person name="Kuncharoen N."/>
            <person name="Kudo T."/>
            <person name="Yuki M."/>
            <person name="Igarashi Y."/>
            <person name="Tanasupawat S."/>
        </authorList>
    </citation>
    <scope>NUCLEOTIDE SEQUENCE [LARGE SCALE GENOMIC DNA]</scope>
    <source>
        <strain evidence="3 4">JCM 14158</strain>
    </source>
</reference>
<protein>
    <submittedName>
        <fullName evidence="3">Electron transfer flavoprotein subunit alpha/FixB family protein</fullName>
    </submittedName>
</protein>